<dbReference type="Pfam" id="PF02872">
    <property type="entry name" value="5_nucleotid_C"/>
    <property type="match status" value="1"/>
</dbReference>
<feature type="domain" description="5'-Nucleotidase C-terminal" evidence="1">
    <location>
        <begin position="454"/>
        <end position="587"/>
    </location>
</feature>
<dbReference type="EMBL" id="QJKD01000008">
    <property type="protein sequence ID" value="PXX51929.1"/>
    <property type="molecule type" value="Genomic_DNA"/>
</dbReference>
<gene>
    <name evidence="2" type="ORF">DFR60_10812</name>
</gene>
<protein>
    <submittedName>
        <fullName evidence="2">Carbohydrate ABC transporter substrate-binding protein (CUT1 family)</fullName>
    </submittedName>
</protein>
<keyword evidence="3" id="KW-1185">Reference proteome</keyword>
<organism evidence="2 3">
    <name type="scientific">Hungatella effluvii</name>
    <dbReference type="NCBI Taxonomy" id="1096246"/>
    <lineage>
        <taxon>Bacteria</taxon>
        <taxon>Bacillati</taxon>
        <taxon>Bacillota</taxon>
        <taxon>Clostridia</taxon>
        <taxon>Lachnospirales</taxon>
        <taxon>Lachnospiraceae</taxon>
        <taxon>Hungatella</taxon>
    </lineage>
</organism>
<dbReference type="GeneID" id="86062421"/>
<dbReference type="PANTHER" id="PTHR43649">
    <property type="entry name" value="ARABINOSE-BINDING PROTEIN-RELATED"/>
    <property type="match status" value="1"/>
</dbReference>
<dbReference type="InterPro" id="IPR036907">
    <property type="entry name" value="5'-Nucleotdase_C_sf"/>
</dbReference>
<dbReference type="Gene3D" id="3.90.780.10">
    <property type="entry name" value="5'-Nucleotidase, C-terminal domain"/>
    <property type="match status" value="1"/>
</dbReference>
<evidence type="ECO:0000259" key="1">
    <source>
        <dbReference type="Pfam" id="PF02872"/>
    </source>
</evidence>
<sequence>MIRWENRSKVKKAGLIALTCGMLFLTACGGKKDSGSYDVISQKRVEEGRTAVTVLVKYAFSINSFEKAVEEKFPDIDIVQIGNYTPDMGIEEYSRRLEHDDLTDIVMTWPLDVGEEYWADRLLDLSGEDFTSRYKLSILNSISRGGTLFYLPGPSQVRGILYNKTLFQENGWEVPGNYGEFVELCKTIEASGIRSIQLGFENSEVLNTAFTGFNFGSCFSRPEDQQWIANYNKGTGSFGDHFGPALDVFQQMTEEGIWKPSDLEIEYSKRETMLYARECAMVEDSALLARRGHEISKMGDEFALMPFFNPDSSNDWARLYMVCYVGVNKHLAEPENQDKYGQVMKIMDFISTPEGQEAMMADTGAMFSCLNDVDLPDVPEIESLIPVLRAGRYAVFGQLEHAQEALEEGLAGMLRGEKTKEDVIQMVDKQNKEPVHKADPEIYGTAASDFTLMQTGNFVTDAMRGQSGAEIALFMDNGKDGLYNGKGLSGRLYKGDVTNVDLKCILPDLKSPDTGEMRVVKITGENLIETLEKSIVVENQSGWFYYFSGLSMNYDPTAEPGKRIGTIQTADGKAIDKEKVYTAAIMDTTVPESFILESESTGMTVYDVLVKTLEERQTIEPEEDGRFTVRQGLY</sequence>
<dbReference type="InterPro" id="IPR008334">
    <property type="entry name" value="5'-Nucleotdase_C"/>
</dbReference>
<evidence type="ECO:0000313" key="3">
    <source>
        <dbReference type="Proteomes" id="UP000248057"/>
    </source>
</evidence>
<dbReference type="Proteomes" id="UP000248057">
    <property type="component" value="Unassembled WGS sequence"/>
</dbReference>
<dbReference type="Gene3D" id="3.40.190.10">
    <property type="entry name" value="Periplasmic binding protein-like II"/>
    <property type="match status" value="2"/>
</dbReference>
<dbReference type="InterPro" id="IPR050490">
    <property type="entry name" value="Bact_solute-bd_prot1"/>
</dbReference>
<dbReference type="PROSITE" id="PS51257">
    <property type="entry name" value="PROKAR_LIPOPROTEIN"/>
    <property type="match status" value="1"/>
</dbReference>
<dbReference type="SUPFAM" id="SSF55816">
    <property type="entry name" value="5'-nucleotidase (syn. UDP-sugar hydrolase), C-terminal domain"/>
    <property type="match status" value="1"/>
</dbReference>
<accession>A0A2V3Y5W4</accession>
<dbReference type="RefSeq" id="WP_110323751.1">
    <property type="nucleotide sequence ID" value="NZ_QJKD01000008.1"/>
</dbReference>
<evidence type="ECO:0000313" key="2">
    <source>
        <dbReference type="EMBL" id="PXX51929.1"/>
    </source>
</evidence>
<dbReference type="GO" id="GO:0016787">
    <property type="term" value="F:hydrolase activity"/>
    <property type="evidence" value="ECO:0007669"/>
    <property type="project" value="InterPro"/>
</dbReference>
<dbReference type="GO" id="GO:0009166">
    <property type="term" value="P:nucleotide catabolic process"/>
    <property type="evidence" value="ECO:0007669"/>
    <property type="project" value="InterPro"/>
</dbReference>
<comment type="caution">
    <text evidence="2">The sequence shown here is derived from an EMBL/GenBank/DDBJ whole genome shotgun (WGS) entry which is preliminary data.</text>
</comment>
<name>A0A2V3Y5W4_9FIRM</name>
<dbReference type="PANTHER" id="PTHR43649:SF12">
    <property type="entry name" value="DIACETYLCHITOBIOSE BINDING PROTEIN DASA"/>
    <property type="match status" value="1"/>
</dbReference>
<dbReference type="AlphaFoldDB" id="A0A2V3Y5W4"/>
<reference evidence="2 3" key="1">
    <citation type="submission" date="2018-05" db="EMBL/GenBank/DDBJ databases">
        <title>Genomic Encyclopedia of Type Strains, Phase IV (KMG-IV): sequencing the most valuable type-strain genomes for metagenomic binning, comparative biology and taxonomic classification.</title>
        <authorList>
            <person name="Goeker M."/>
        </authorList>
    </citation>
    <scope>NUCLEOTIDE SEQUENCE [LARGE SCALE GENOMIC DNA]</scope>
    <source>
        <strain evidence="2 3">DSM 24995</strain>
    </source>
</reference>
<proteinExistence type="predicted"/>
<dbReference type="SUPFAM" id="SSF53850">
    <property type="entry name" value="Periplasmic binding protein-like II"/>
    <property type="match status" value="1"/>
</dbReference>